<name>A0A0K1Q4B9_9BACT</name>
<feature type="transmembrane region" description="Helical" evidence="6">
    <location>
        <begin position="138"/>
        <end position="161"/>
    </location>
</feature>
<keyword evidence="2 4" id="KW-0479">Metal-binding</keyword>
<feature type="transmembrane region" description="Helical" evidence="6">
    <location>
        <begin position="102"/>
        <end position="122"/>
    </location>
</feature>
<gene>
    <name evidence="8" type="ORF">AKJ09_07165</name>
</gene>
<feature type="transmembrane region" description="Helical" evidence="6">
    <location>
        <begin position="61"/>
        <end position="82"/>
    </location>
</feature>
<evidence type="ECO:0000256" key="3">
    <source>
        <dbReference type="ARBA" id="ARBA00023004"/>
    </source>
</evidence>
<keyword evidence="3 4" id="KW-0408">Iron</keyword>
<protein>
    <submittedName>
        <fullName evidence="8">Cytochrome C553</fullName>
    </submittedName>
</protein>
<feature type="domain" description="Cytochrome c" evidence="7">
    <location>
        <begin position="363"/>
        <end position="441"/>
    </location>
</feature>
<evidence type="ECO:0000256" key="2">
    <source>
        <dbReference type="ARBA" id="ARBA00022723"/>
    </source>
</evidence>
<evidence type="ECO:0000256" key="5">
    <source>
        <dbReference type="SAM" id="MobiDB-lite"/>
    </source>
</evidence>
<proteinExistence type="predicted"/>
<organism evidence="8 9">
    <name type="scientific">Labilithrix luteola</name>
    <dbReference type="NCBI Taxonomy" id="1391654"/>
    <lineage>
        <taxon>Bacteria</taxon>
        <taxon>Pseudomonadati</taxon>
        <taxon>Myxococcota</taxon>
        <taxon>Polyangia</taxon>
        <taxon>Polyangiales</taxon>
        <taxon>Labilitrichaceae</taxon>
        <taxon>Labilithrix</taxon>
    </lineage>
</organism>
<evidence type="ECO:0000313" key="8">
    <source>
        <dbReference type="EMBL" id="AKV00502.1"/>
    </source>
</evidence>
<dbReference type="Proteomes" id="UP000064967">
    <property type="component" value="Chromosome"/>
</dbReference>
<accession>A0A0K1Q4B9</accession>
<evidence type="ECO:0000256" key="6">
    <source>
        <dbReference type="SAM" id="Phobius"/>
    </source>
</evidence>
<feature type="transmembrane region" description="Helical" evidence="6">
    <location>
        <begin position="225"/>
        <end position="241"/>
    </location>
</feature>
<dbReference type="KEGG" id="llu:AKJ09_07165"/>
<evidence type="ECO:0000259" key="7">
    <source>
        <dbReference type="PROSITE" id="PS51007"/>
    </source>
</evidence>
<dbReference type="GO" id="GO:0046872">
    <property type="term" value="F:metal ion binding"/>
    <property type="evidence" value="ECO:0007669"/>
    <property type="project" value="UniProtKB-KW"/>
</dbReference>
<dbReference type="PATRIC" id="fig|1391654.3.peg.7275"/>
<keyword evidence="6" id="KW-1133">Transmembrane helix</keyword>
<dbReference type="RefSeq" id="WP_146651786.1">
    <property type="nucleotide sequence ID" value="NZ_CP012333.1"/>
</dbReference>
<keyword evidence="9" id="KW-1185">Reference proteome</keyword>
<feature type="transmembrane region" description="Helical" evidence="6">
    <location>
        <begin position="261"/>
        <end position="284"/>
    </location>
</feature>
<evidence type="ECO:0000256" key="1">
    <source>
        <dbReference type="ARBA" id="ARBA00022617"/>
    </source>
</evidence>
<evidence type="ECO:0000313" key="9">
    <source>
        <dbReference type="Proteomes" id="UP000064967"/>
    </source>
</evidence>
<feature type="transmembrane region" description="Helical" evidence="6">
    <location>
        <begin position="15"/>
        <end position="40"/>
    </location>
</feature>
<dbReference type="GO" id="GO:0009055">
    <property type="term" value="F:electron transfer activity"/>
    <property type="evidence" value="ECO:0007669"/>
    <property type="project" value="InterPro"/>
</dbReference>
<dbReference type="STRING" id="1391654.AKJ09_07165"/>
<dbReference type="InterPro" id="IPR036909">
    <property type="entry name" value="Cyt_c-like_dom_sf"/>
</dbReference>
<evidence type="ECO:0000256" key="4">
    <source>
        <dbReference type="PROSITE-ProRule" id="PRU00433"/>
    </source>
</evidence>
<sequence length="470" mass="52241">MDLPVFHLDFLNDRMLIAIIAILHVVINHAMAVGGIPLVVYLEWRGLTSGDESWDRLAHRILTFFFVVTTTVGALTGVGIWFSTSLVNPYAIGSLLRVFFWTWFTEWLVFVTEVVLILAYYLSWKSWSGKRKRAHNRLGIALAVASWLTMALIVSILGFMMDPGSWRSDKTLLSGMLNPMYLPQLAFRTPLAMLMAGAFGLAVLPRVTERGSELRARAIRTISRWMLVWALPCVFGGLWYARRVPAAMAPNVAVALTTQALVAWSRTAIGVLGGACLLIALIAIWGSVKARSLRTWALLVPALLTVVLIGTFERVREFVRKPYAIADYMYSNGIRKEDYPLLQRDGLLAHATYTSVRQITPETEIDAGREVFVLACTRCHTVDGVNGVRGVLHGMYGDEPWNADAIAGYVGVMHNARPFMPPFPGNLEERRALGAYLARLQEHRDVVEGAQSTGVTTTPRVRRSDVVAQP</sequence>
<dbReference type="InterPro" id="IPR009056">
    <property type="entry name" value="Cyt_c-like_dom"/>
</dbReference>
<feature type="region of interest" description="Disordered" evidence="5">
    <location>
        <begin position="448"/>
        <end position="470"/>
    </location>
</feature>
<dbReference type="Gene3D" id="1.10.760.10">
    <property type="entry name" value="Cytochrome c-like domain"/>
    <property type="match status" value="1"/>
</dbReference>
<dbReference type="SUPFAM" id="SSF46626">
    <property type="entry name" value="Cytochrome c"/>
    <property type="match status" value="1"/>
</dbReference>
<keyword evidence="6" id="KW-0472">Membrane</keyword>
<feature type="transmembrane region" description="Helical" evidence="6">
    <location>
        <begin position="296"/>
        <end position="312"/>
    </location>
</feature>
<feature type="compositionally biased region" description="Polar residues" evidence="5">
    <location>
        <begin position="450"/>
        <end position="459"/>
    </location>
</feature>
<reference evidence="8 9" key="1">
    <citation type="submission" date="2015-08" db="EMBL/GenBank/DDBJ databases">
        <authorList>
            <person name="Babu N.S."/>
            <person name="Beckwith C.J."/>
            <person name="Beseler K.G."/>
            <person name="Brison A."/>
            <person name="Carone J.V."/>
            <person name="Caskin T.P."/>
            <person name="Diamond M."/>
            <person name="Durham M.E."/>
            <person name="Foxe J.M."/>
            <person name="Go M."/>
            <person name="Henderson B.A."/>
            <person name="Jones I.B."/>
            <person name="McGettigan J.A."/>
            <person name="Micheletti S.J."/>
            <person name="Nasrallah M.E."/>
            <person name="Ortiz D."/>
            <person name="Piller C.R."/>
            <person name="Privatt S.R."/>
            <person name="Schneider S.L."/>
            <person name="Sharp S."/>
            <person name="Smith T.C."/>
            <person name="Stanton J.D."/>
            <person name="Ullery H.E."/>
            <person name="Wilson R.J."/>
            <person name="Serrano M.G."/>
            <person name="Buck G."/>
            <person name="Lee V."/>
            <person name="Wang Y."/>
            <person name="Carvalho R."/>
            <person name="Voegtly L."/>
            <person name="Shi R."/>
            <person name="Duckworth R."/>
            <person name="Johnson A."/>
            <person name="Loviza R."/>
            <person name="Walstead R."/>
            <person name="Shah Z."/>
            <person name="Kiflezghi M."/>
            <person name="Wade K."/>
            <person name="Ball S.L."/>
            <person name="Bradley K.W."/>
            <person name="Asai D.J."/>
            <person name="Bowman C.A."/>
            <person name="Russell D.A."/>
            <person name="Pope W.H."/>
            <person name="Jacobs-Sera D."/>
            <person name="Hendrix R.W."/>
            <person name="Hatfull G.F."/>
        </authorList>
    </citation>
    <scope>NUCLEOTIDE SEQUENCE [LARGE SCALE GENOMIC DNA]</scope>
    <source>
        <strain evidence="8 9">DSM 27648</strain>
    </source>
</reference>
<feature type="transmembrane region" description="Helical" evidence="6">
    <location>
        <begin position="181"/>
        <end position="204"/>
    </location>
</feature>
<dbReference type="EMBL" id="CP012333">
    <property type="protein sequence ID" value="AKV00502.1"/>
    <property type="molecule type" value="Genomic_DNA"/>
</dbReference>
<dbReference type="PROSITE" id="PS51007">
    <property type="entry name" value="CYTC"/>
    <property type="match status" value="1"/>
</dbReference>
<dbReference type="AlphaFoldDB" id="A0A0K1Q4B9"/>
<dbReference type="OrthoDB" id="9795893at2"/>
<keyword evidence="6" id="KW-0812">Transmembrane</keyword>
<dbReference type="GO" id="GO:0020037">
    <property type="term" value="F:heme binding"/>
    <property type="evidence" value="ECO:0007669"/>
    <property type="project" value="InterPro"/>
</dbReference>
<keyword evidence="1 4" id="KW-0349">Heme</keyword>